<sequence>MTALLASARFLKAVARRIGQVSAWLIVLLILTVVLDVITRRFVVLGSTKLQDLEWHFHAALFLLSLGYAYVEGEHVRIDVLLERFGLKTAAAIEFLGAVLFLVPFCVIVLYFGWTFVERSFLLSEGSATQTGLPYRWIIKTSLLIGFLTLLLAALGVIADSLATLIGAKRKPEPDTHYDEVGL</sequence>
<evidence type="ECO:0000259" key="10">
    <source>
        <dbReference type="Pfam" id="PF04290"/>
    </source>
</evidence>
<dbReference type="InterPro" id="IPR055348">
    <property type="entry name" value="DctQ"/>
</dbReference>
<feature type="transmembrane region" description="Helical" evidence="9">
    <location>
        <begin position="92"/>
        <end position="117"/>
    </location>
</feature>
<dbReference type="InterPro" id="IPR007387">
    <property type="entry name" value="TRAP_DctQ"/>
</dbReference>
<dbReference type="Proteomes" id="UP000048926">
    <property type="component" value="Unassembled WGS sequence"/>
</dbReference>
<dbReference type="EMBL" id="CXST01000007">
    <property type="protein sequence ID" value="CTQ47384.1"/>
    <property type="molecule type" value="Genomic_DNA"/>
</dbReference>
<comment type="subunit">
    <text evidence="9">The complex comprises the extracytoplasmic solute receptor protein and the two transmembrane proteins.</text>
</comment>
<keyword evidence="6 9" id="KW-1133">Transmembrane helix</keyword>
<organism evidence="11 12">
    <name type="scientific">Roseibium aggregatum</name>
    <dbReference type="NCBI Taxonomy" id="187304"/>
    <lineage>
        <taxon>Bacteria</taxon>
        <taxon>Pseudomonadati</taxon>
        <taxon>Pseudomonadota</taxon>
        <taxon>Alphaproteobacteria</taxon>
        <taxon>Hyphomicrobiales</taxon>
        <taxon>Stappiaceae</taxon>
        <taxon>Roseibium</taxon>
    </lineage>
</organism>
<keyword evidence="4 9" id="KW-0997">Cell inner membrane</keyword>
<proteinExistence type="inferred from homology"/>
<evidence type="ECO:0000256" key="1">
    <source>
        <dbReference type="ARBA" id="ARBA00004429"/>
    </source>
</evidence>
<dbReference type="GO" id="GO:0022857">
    <property type="term" value="F:transmembrane transporter activity"/>
    <property type="evidence" value="ECO:0007669"/>
    <property type="project" value="UniProtKB-UniRule"/>
</dbReference>
<evidence type="ECO:0000256" key="8">
    <source>
        <dbReference type="ARBA" id="ARBA00038436"/>
    </source>
</evidence>
<feature type="transmembrane region" description="Helical" evidence="9">
    <location>
        <begin position="137"/>
        <end position="163"/>
    </location>
</feature>
<keyword evidence="3" id="KW-1003">Cell membrane</keyword>
<dbReference type="GO" id="GO:0005886">
    <property type="term" value="C:plasma membrane"/>
    <property type="evidence" value="ECO:0007669"/>
    <property type="project" value="UniProtKB-SubCell"/>
</dbReference>
<comment type="similarity">
    <text evidence="8 9">Belongs to the TRAP transporter small permease family.</text>
</comment>
<keyword evidence="2 9" id="KW-0813">Transport</keyword>
<keyword evidence="5 9" id="KW-0812">Transmembrane</keyword>
<feature type="domain" description="Tripartite ATP-independent periplasmic transporters DctQ component" evidence="10">
    <location>
        <begin position="29"/>
        <end position="162"/>
    </location>
</feature>
<evidence type="ECO:0000256" key="4">
    <source>
        <dbReference type="ARBA" id="ARBA00022519"/>
    </source>
</evidence>
<feature type="transmembrane region" description="Helical" evidence="9">
    <location>
        <begin position="21"/>
        <end position="43"/>
    </location>
</feature>
<evidence type="ECO:0000256" key="5">
    <source>
        <dbReference type="ARBA" id="ARBA00022692"/>
    </source>
</evidence>
<dbReference type="Pfam" id="PF04290">
    <property type="entry name" value="DctQ"/>
    <property type="match status" value="1"/>
</dbReference>
<protein>
    <recommendedName>
        <fullName evidence="9">TRAP transporter small permease protein</fullName>
    </recommendedName>
</protein>
<evidence type="ECO:0000256" key="9">
    <source>
        <dbReference type="RuleBase" id="RU369079"/>
    </source>
</evidence>
<evidence type="ECO:0000256" key="7">
    <source>
        <dbReference type="ARBA" id="ARBA00023136"/>
    </source>
</evidence>
<dbReference type="AlphaFoldDB" id="A0A0M6YCF2"/>
<dbReference type="PANTHER" id="PTHR35011:SF4">
    <property type="entry name" value="SLL1102 PROTEIN"/>
    <property type="match status" value="1"/>
</dbReference>
<comment type="subcellular location">
    <subcellularLocation>
        <location evidence="1 9">Cell inner membrane</location>
        <topology evidence="1 9">Multi-pass membrane protein</topology>
    </subcellularLocation>
</comment>
<dbReference type="OrthoDB" id="9794346at2"/>
<gene>
    <name evidence="11" type="ORF">LAL4801_05846</name>
</gene>
<dbReference type="PANTHER" id="PTHR35011">
    <property type="entry name" value="2,3-DIKETO-L-GULONATE TRAP TRANSPORTER SMALL PERMEASE PROTEIN YIAM"/>
    <property type="match status" value="1"/>
</dbReference>
<evidence type="ECO:0000313" key="12">
    <source>
        <dbReference type="Proteomes" id="UP000048926"/>
    </source>
</evidence>
<keyword evidence="12" id="KW-1185">Reference proteome</keyword>
<name>A0A0M6YCF2_9HYPH</name>
<feature type="transmembrane region" description="Helical" evidence="9">
    <location>
        <begin position="55"/>
        <end position="71"/>
    </location>
</feature>
<evidence type="ECO:0000313" key="11">
    <source>
        <dbReference type="EMBL" id="CTQ47384.1"/>
    </source>
</evidence>
<evidence type="ECO:0000256" key="3">
    <source>
        <dbReference type="ARBA" id="ARBA00022475"/>
    </source>
</evidence>
<accession>A0A0M6YCF2</accession>
<evidence type="ECO:0000256" key="6">
    <source>
        <dbReference type="ARBA" id="ARBA00022989"/>
    </source>
</evidence>
<dbReference type="RefSeq" id="WP_055661428.1">
    <property type="nucleotide sequence ID" value="NZ_CXST01000007.1"/>
</dbReference>
<evidence type="ECO:0000256" key="2">
    <source>
        <dbReference type="ARBA" id="ARBA00022448"/>
    </source>
</evidence>
<keyword evidence="7 9" id="KW-0472">Membrane</keyword>
<reference evidence="12" key="1">
    <citation type="submission" date="2015-07" db="EMBL/GenBank/DDBJ databases">
        <authorList>
            <person name="Rodrigo-Torres Lidia"/>
            <person name="Arahal R.David."/>
        </authorList>
    </citation>
    <scope>NUCLEOTIDE SEQUENCE [LARGE SCALE GENOMIC DNA]</scope>
    <source>
        <strain evidence="12">CECT 4801</strain>
    </source>
</reference>
<comment type="function">
    <text evidence="9">Part of the tripartite ATP-independent periplasmic (TRAP) transport system.</text>
</comment>